<evidence type="ECO:0000313" key="3">
    <source>
        <dbReference type="Proteomes" id="UP000037035"/>
    </source>
</evidence>
<accession>A0A0L6VIL8</accession>
<evidence type="ECO:0000313" key="2">
    <source>
        <dbReference type="EMBL" id="KNZ60603.1"/>
    </source>
</evidence>
<dbReference type="Proteomes" id="UP000037035">
    <property type="component" value="Unassembled WGS sequence"/>
</dbReference>
<keyword evidence="3" id="KW-1185">Reference proteome</keyword>
<feature type="region of interest" description="Disordered" evidence="1">
    <location>
        <begin position="38"/>
        <end position="104"/>
    </location>
</feature>
<comment type="caution">
    <text evidence="2">The sequence shown here is derived from an EMBL/GenBank/DDBJ whole genome shotgun (WGS) entry which is preliminary data.</text>
</comment>
<dbReference type="EMBL" id="LAVV01005889">
    <property type="protein sequence ID" value="KNZ60603.1"/>
    <property type="molecule type" value="Genomic_DNA"/>
</dbReference>
<reference evidence="2 3" key="1">
    <citation type="submission" date="2015-08" db="EMBL/GenBank/DDBJ databases">
        <title>Next Generation Sequencing and Analysis of the Genome of Puccinia sorghi L Schw, the Causal Agent of Maize Common Rust.</title>
        <authorList>
            <person name="Rochi L."/>
            <person name="Burguener G."/>
            <person name="Darino M."/>
            <person name="Turjanski A."/>
            <person name="Kreff E."/>
            <person name="Dieguez M.J."/>
            <person name="Sacco F."/>
        </authorList>
    </citation>
    <scope>NUCLEOTIDE SEQUENCE [LARGE SCALE GENOMIC DNA]</scope>
    <source>
        <strain evidence="2 3">RO10H11247</strain>
    </source>
</reference>
<gene>
    <name evidence="2" type="ORF">VP01_15301g1</name>
</gene>
<proteinExistence type="predicted"/>
<dbReference type="AlphaFoldDB" id="A0A0L6VIL8"/>
<protein>
    <submittedName>
        <fullName evidence="2">Uncharacterized protein</fullName>
    </submittedName>
</protein>
<feature type="compositionally biased region" description="Polar residues" evidence="1">
    <location>
        <begin position="86"/>
        <end position="101"/>
    </location>
</feature>
<name>A0A0L6VIL8_9BASI</name>
<dbReference type="VEuPathDB" id="FungiDB:VP01_15301g1"/>
<feature type="compositionally biased region" description="Acidic residues" evidence="1">
    <location>
        <begin position="41"/>
        <end position="80"/>
    </location>
</feature>
<organism evidence="2 3">
    <name type="scientific">Puccinia sorghi</name>
    <dbReference type="NCBI Taxonomy" id="27349"/>
    <lineage>
        <taxon>Eukaryota</taxon>
        <taxon>Fungi</taxon>
        <taxon>Dikarya</taxon>
        <taxon>Basidiomycota</taxon>
        <taxon>Pucciniomycotina</taxon>
        <taxon>Pucciniomycetes</taxon>
        <taxon>Pucciniales</taxon>
        <taxon>Pucciniaceae</taxon>
        <taxon>Puccinia</taxon>
    </lineage>
</organism>
<evidence type="ECO:0000256" key="1">
    <source>
        <dbReference type="SAM" id="MobiDB-lite"/>
    </source>
</evidence>
<sequence>MELVVNAGLNKIGLEAPPPPKIKKAFLGAVSYSNNLKPIVEEEEGEDIVDEEGSNNEFDTDDIDEGEEDMAEEDNDDTDGNDSTNCASQQSNTKKTSATNRNESKMLHELTQNYSQNLFHSWTLL</sequence>